<protein>
    <recommendedName>
        <fullName evidence="3">Chemotaxis protein</fullName>
    </recommendedName>
</protein>
<evidence type="ECO:0000313" key="2">
    <source>
        <dbReference type="Proteomes" id="UP000061546"/>
    </source>
</evidence>
<dbReference type="AlphaFoldDB" id="A0A0K2LDW8"/>
<accession>A0A0K2LDW8</accession>
<dbReference type="EMBL" id="CP012559">
    <property type="protein sequence ID" value="ALB29492.1"/>
    <property type="molecule type" value="Genomic_DNA"/>
</dbReference>
<dbReference type="OrthoDB" id="2146076at2"/>
<name>A0A0K2LDW8_9LACO</name>
<reference evidence="1 2" key="1">
    <citation type="submission" date="2015-08" db="EMBL/GenBank/DDBJ databases">
        <title>Genomic sequence of Lactobacillus heilongjiangensis DSM 28069, isolated from Chinese traditional pickle.</title>
        <authorList>
            <person name="Jiang X."/>
            <person name="Zheng B."/>
            <person name="Cheng H."/>
        </authorList>
    </citation>
    <scope>NUCLEOTIDE SEQUENCE [LARGE SCALE GENOMIC DNA]</scope>
    <source>
        <strain evidence="1 2">DSM 28069</strain>
    </source>
</reference>
<evidence type="ECO:0008006" key="3">
    <source>
        <dbReference type="Google" id="ProtNLM"/>
    </source>
</evidence>
<dbReference type="KEGG" id="lhi:JP39_09065"/>
<keyword evidence="2" id="KW-1185">Reference proteome</keyword>
<dbReference type="STRING" id="1074467.JP39_09065"/>
<proteinExistence type="predicted"/>
<dbReference type="RefSeq" id="WP_041500665.1">
    <property type="nucleotide sequence ID" value="NZ_BJDV01000010.1"/>
</dbReference>
<gene>
    <name evidence="1" type="ORF">JP39_09065</name>
</gene>
<sequence>MNAAQKRAMQYGQLINNTVQAIQEEQDKLNPEYEKIRGALDRSKVDKMDDVEYGKIQKDFATGTKNYQEALAKLEKGKAPARLMGTHISLVSAFKKYVEGCGEMTDSIGADKQVDRHAFDEAEKKQDEYMDRFSKLIQKLTDLA</sequence>
<dbReference type="Proteomes" id="UP000061546">
    <property type="component" value="Chromosome"/>
</dbReference>
<evidence type="ECO:0000313" key="1">
    <source>
        <dbReference type="EMBL" id="ALB29492.1"/>
    </source>
</evidence>
<organism evidence="1 2">
    <name type="scientific">Companilactobacillus heilongjiangensis</name>
    <dbReference type="NCBI Taxonomy" id="1074467"/>
    <lineage>
        <taxon>Bacteria</taxon>
        <taxon>Bacillati</taxon>
        <taxon>Bacillota</taxon>
        <taxon>Bacilli</taxon>
        <taxon>Lactobacillales</taxon>
        <taxon>Lactobacillaceae</taxon>
        <taxon>Companilactobacillus</taxon>
    </lineage>
</organism>